<reference evidence="1 2" key="1">
    <citation type="journal article" date="2017" name="Curr. Biol.">
        <title>Genome architecture and evolution of a unichromosomal asexual nematode.</title>
        <authorList>
            <person name="Fradin H."/>
            <person name="Zegar C."/>
            <person name="Gutwein M."/>
            <person name="Lucas J."/>
            <person name="Kovtun M."/>
            <person name="Corcoran D."/>
            <person name="Baugh L.R."/>
            <person name="Kiontke K."/>
            <person name="Gunsalus K."/>
            <person name="Fitch D.H."/>
            <person name="Piano F."/>
        </authorList>
    </citation>
    <scope>NUCLEOTIDE SEQUENCE [LARGE SCALE GENOMIC DNA]</scope>
    <source>
        <strain evidence="1">PF1309</strain>
    </source>
</reference>
<dbReference type="AlphaFoldDB" id="A0A2A2KQH3"/>
<gene>
    <name evidence="1" type="ORF">WR25_02870</name>
</gene>
<keyword evidence="2" id="KW-1185">Reference proteome</keyword>
<proteinExistence type="predicted"/>
<organism evidence="1 2">
    <name type="scientific">Diploscapter pachys</name>
    <dbReference type="NCBI Taxonomy" id="2018661"/>
    <lineage>
        <taxon>Eukaryota</taxon>
        <taxon>Metazoa</taxon>
        <taxon>Ecdysozoa</taxon>
        <taxon>Nematoda</taxon>
        <taxon>Chromadorea</taxon>
        <taxon>Rhabditida</taxon>
        <taxon>Rhabditina</taxon>
        <taxon>Rhabditomorpha</taxon>
        <taxon>Rhabditoidea</taxon>
        <taxon>Rhabditidae</taxon>
        <taxon>Diploscapter</taxon>
    </lineage>
</organism>
<name>A0A2A2KQH3_9BILA</name>
<protein>
    <submittedName>
        <fullName evidence="1">Uncharacterized protein</fullName>
    </submittedName>
</protein>
<dbReference type="OrthoDB" id="5778082at2759"/>
<sequence length="324" mass="36249">MARIMNGDRQIPVVGELGTGTAANVMNVVGGGRPGIQRWGPLGTNEKNIEGESDGWEFWSRVYSNPVLKQQMDEKAQNEPSISQLLQQEHLCQAELIFLNVPRLAHEQKGAIKQLIEKEVGGGNVPMLDIQIAPKRWRLRFYRSADAHRVMQHLNGFIYRGKALMVHYSPSTTAVPLENDSEVSSGDRANDLNGGRQYHRSTPFHQQPFDYDAFEGKSVIDLEIAKNKPSIWSDVELHDMKNFELDLVHYVSTHDGSLLHSALAALSHRKGVASAAIDLWPTAFVRLFHPKVNLVGRYLTVNSSHTAYLLKKASMEVETLSNFG</sequence>
<dbReference type="Proteomes" id="UP000218231">
    <property type="component" value="Unassembled WGS sequence"/>
</dbReference>
<comment type="caution">
    <text evidence="1">The sequence shown here is derived from an EMBL/GenBank/DDBJ whole genome shotgun (WGS) entry which is preliminary data.</text>
</comment>
<dbReference type="EMBL" id="LIAE01007971">
    <property type="protein sequence ID" value="PAV76067.1"/>
    <property type="molecule type" value="Genomic_DNA"/>
</dbReference>
<dbReference type="STRING" id="2018661.A0A2A2KQH3"/>
<evidence type="ECO:0000313" key="1">
    <source>
        <dbReference type="EMBL" id="PAV76067.1"/>
    </source>
</evidence>
<evidence type="ECO:0000313" key="2">
    <source>
        <dbReference type="Proteomes" id="UP000218231"/>
    </source>
</evidence>
<accession>A0A2A2KQH3</accession>